<feature type="transmembrane region" description="Helical" evidence="5">
    <location>
        <begin position="327"/>
        <end position="349"/>
    </location>
</feature>
<accession>A0AAD2FJW2</accession>
<dbReference type="PANTHER" id="PTHR23112:SF0">
    <property type="entry name" value="TRANSMEMBRANE PROTEIN 116"/>
    <property type="match status" value="1"/>
</dbReference>
<proteinExistence type="predicted"/>
<feature type="transmembrane region" description="Helical" evidence="5">
    <location>
        <begin position="285"/>
        <end position="307"/>
    </location>
</feature>
<dbReference type="EMBL" id="CAKOGP040001446">
    <property type="protein sequence ID" value="CAJ1945567.1"/>
    <property type="molecule type" value="Genomic_DNA"/>
</dbReference>
<organism evidence="6 7">
    <name type="scientific">Cylindrotheca closterium</name>
    <dbReference type="NCBI Taxonomy" id="2856"/>
    <lineage>
        <taxon>Eukaryota</taxon>
        <taxon>Sar</taxon>
        <taxon>Stramenopiles</taxon>
        <taxon>Ochrophyta</taxon>
        <taxon>Bacillariophyta</taxon>
        <taxon>Bacillariophyceae</taxon>
        <taxon>Bacillariophycidae</taxon>
        <taxon>Bacillariales</taxon>
        <taxon>Bacillariaceae</taxon>
        <taxon>Cylindrotheca</taxon>
    </lineage>
</organism>
<evidence type="ECO:0000256" key="2">
    <source>
        <dbReference type="ARBA" id="ARBA00022692"/>
    </source>
</evidence>
<feature type="transmembrane region" description="Helical" evidence="5">
    <location>
        <begin position="20"/>
        <end position="44"/>
    </location>
</feature>
<evidence type="ECO:0000256" key="3">
    <source>
        <dbReference type="ARBA" id="ARBA00022989"/>
    </source>
</evidence>
<dbReference type="GO" id="GO:0005886">
    <property type="term" value="C:plasma membrane"/>
    <property type="evidence" value="ECO:0007669"/>
    <property type="project" value="TreeGrafter"/>
</dbReference>
<feature type="transmembrane region" description="Helical" evidence="5">
    <location>
        <begin position="201"/>
        <end position="225"/>
    </location>
</feature>
<keyword evidence="4 5" id="KW-0472">Membrane</keyword>
<feature type="transmembrane region" description="Helical" evidence="5">
    <location>
        <begin position="100"/>
        <end position="122"/>
    </location>
</feature>
<evidence type="ECO:0000256" key="4">
    <source>
        <dbReference type="ARBA" id="ARBA00023136"/>
    </source>
</evidence>
<gene>
    <name evidence="6" type="ORF">CYCCA115_LOCUS9711</name>
</gene>
<name>A0AAD2FJW2_9STRA</name>
<sequence>MDNADPEMNFRKLSQGQELLLAILPIPSAILSMFGSVIIITMAFHSRQKKPWTPYHGLLTGMSLCDILFSITLAAGNFLYPKSTSDRALAMGNDATCDAIGFFNQFSYSALLYNAMLGYYFLLTTKYRYSNMDIAAKFETSMHMVCLGWPLLTAFAGLFMDVYGEREVNIGCWVRKDIPYNCGKGPDKTGEPCKSFLYGNVFGGIILFVCLCSLVITNIVIWTYVRKQVNHHDQRLSRLQKQQTPATIVNFEESSEENENAAPARPTKEQRLAEIQEQQHKRLMFLRFQAMLFVGGFAFCNFATYLLRILESRAESNFQVKELPYRFFFLLLLQAITFPLQGFINMFVYMRPTYLSNRKSHPSESKLWCYRRAILGDSVEPLHSDTRPKIHSLPVQSFRKLDKSIIGNKNGTNIVATSTGDGVSSTASVPPEVDPNQVKEVVWTPIELDEQDDARATMVKKSLAQKNTDASAVMMDGTIQSTGYDRPQ</sequence>
<dbReference type="SUPFAM" id="SSF81321">
    <property type="entry name" value="Family A G protein-coupled receptor-like"/>
    <property type="match status" value="1"/>
</dbReference>
<evidence type="ECO:0000313" key="6">
    <source>
        <dbReference type="EMBL" id="CAJ1945567.1"/>
    </source>
</evidence>
<keyword evidence="2 5" id="KW-0812">Transmembrane</keyword>
<feature type="transmembrane region" description="Helical" evidence="5">
    <location>
        <begin position="56"/>
        <end position="80"/>
    </location>
</feature>
<reference evidence="6" key="1">
    <citation type="submission" date="2023-08" db="EMBL/GenBank/DDBJ databases">
        <authorList>
            <person name="Audoor S."/>
            <person name="Bilcke G."/>
        </authorList>
    </citation>
    <scope>NUCLEOTIDE SEQUENCE</scope>
</reference>
<protein>
    <submittedName>
        <fullName evidence="6">Uncharacterized protein</fullName>
    </submittedName>
</protein>
<evidence type="ECO:0000256" key="5">
    <source>
        <dbReference type="SAM" id="Phobius"/>
    </source>
</evidence>
<dbReference type="GO" id="GO:0004930">
    <property type="term" value="F:G protein-coupled receptor activity"/>
    <property type="evidence" value="ECO:0007669"/>
    <property type="project" value="TreeGrafter"/>
</dbReference>
<dbReference type="Gene3D" id="1.20.1070.10">
    <property type="entry name" value="Rhodopsin 7-helix transmembrane proteins"/>
    <property type="match status" value="1"/>
</dbReference>
<dbReference type="PANTHER" id="PTHR23112">
    <property type="entry name" value="G PROTEIN-COUPLED RECEPTOR 157-RELATED"/>
    <property type="match status" value="1"/>
</dbReference>
<comment type="subcellular location">
    <subcellularLocation>
        <location evidence="1">Membrane</location>
        <topology evidence="1">Multi-pass membrane protein</topology>
    </subcellularLocation>
</comment>
<keyword evidence="3 5" id="KW-1133">Transmembrane helix</keyword>
<evidence type="ECO:0000313" key="7">
    <source>
        <dbReference type="Proteomes" id="UP001295423"/>
    </source>
</evidence>
<comment type="caution">
    <text evidence="6">The sequence shown here is derived from an EMBL/GenBank/DDBJ whole genome shotgun (WGS) entry which is preliminary data.</text>
</comment>
<dbReference type="GO" id="GO:0007189">
    <property type="term" value="P:adenylate cyclase-activating G protein-coupled receptor signaling pathway"/>
    <property type="evidence" value="ECO:0007669"/>
    <property type="project" value="TreeGrafter"/>
</dbReference>
<dbReference type="AlphaFoldDB" id="A0AAD2FJW2"/>
<dbReference type="Proteomes" id="UP001295423">
    <property type="component" value="Unassembled WGS sequence"/>
</dbReference>
<keyword evidence="7" id="KW-1185">Reference proteome</keyword>
<evidence type="ECO:0000256" key="1">
    <source>
        <dbReference type="ARBA" id="ARBA00004141"/>
    </source>
</evidence>